<dbReference type="PROSITE" id="PS51257">
    <property type="entry name" value="PROKAR_LIPOPROTEIN"/>
    <property type="match status" value="1"/>
</dbReference>
<comment type="caution">
    <text evidence="2">The sequence shown here is derived from an EMBL/GenBank/DDBJ whole genome shotgun (WGS) entry which is preliminary data.</text>
</comment>
<keyword evidence="1" id="KW-0812">Transmembrane</keyword>
<feature type="transmembrane region" description="Helical" evidence="1">
    <location>
        <begin position="46"/>
        <end position="67"/>
    </location>
</feature>
<evidence type="ECO:0000313" key="3">
    <source>
        <dbReference type="Proteomes" id="UP000246483"/>
    </source>
</evidence>
<gene>
    <name evidence="2" type="ORF">DFR36_101462</name>
</gene>
<dbReference type="EMBL" id="QGUB01000001">
    <property type="protein sequence ID" value="PWW48951.1"/>
    <property type="molecule type" value="Genomic_DNA"/>
</dbReference>
<organism evidence="2 3">
    <name type="scientific">Melaminivora alkalimesophila</name>
    <dbReference type="NCBI Taxonomy" id="1165852"/>
    <lineage>
        <taxon>Bacteria</taxon>
        <taxon>Pseudomonadati</taxon>
        <taxon>Pseudomonadota</taxon>
        <taxon>Betaproteobacteria</taxon>
        <taxon>Burkholderiales</taxon>
        <taxon>Comamonadaceae</taxon>
        <taxon>Melaminivora</taxon>
    </lineage>
</organism>
<feature type="transmembrane region" description="Helical" evidence="1">
    <location>
        <begin position="15"/>
        <end position="40"/>
    </location>
</feature>
<dbReference type="AlphaFoldDB" id="A0A317RGT9"/>
<dbReference type="RefSeq" id="WP_019372691.1">
    <property type="nucleotide sequence ID" value="NZ_ALEE01000062.1"/>
</dbReference>
<proteinExistence type="predicted"/>
<protein>
    <submittedName>
        <fullName evidence="2">Uncharacterized protein</fullName>
    </submittedName>
</protein>
<accession>A0A317RGT9</accession>
<evidence type="ECO:0000313" key="2">
    <source>
        <dbReference type="EMBL" id="PWW48951.1"/>
    </source>
</evidence>
<keyword evidence="3" id="KW-1185">Reference proteome</keyword>
<sequence length="81" mass="8678">MAAWIARRRPLARTLISLVALGNVAWAVGCIALATGSFLLLTRWGVAWLAVQAVAVLVLADLQWVGLRHTRGPAHALRQAA</sequence>
<evidence type="ECO:0000256" key="1">
    <source>
        <dbReference type="SAM" id="Phobius"/>
    </source>
</evidence>
<keyword evidence="1" id="KW-1133">Transmembrane helix</keyword>
<keyword evidence="1" id="KW-0472">Membrane</keyword>
<dbReference type="Proteomes" id="UP000246483">
    <property type="component" value="Unassembled WGS sequence"/>
</dbReference>
<name>A0A317RGT9_9BURK</name>
<reference evidence="2 3" key="1">
    <citation type="submission" date="2018-05" db="EMBL/GenBank/DDBJ databases">
        <title>Genomic Encyclopedia of Type Strains, Phase IV (KMG-IV): sequencing the most valuable type-strain genomes for metagenomic binning, comparative biology and taxonomic classification.</title>
        <authorList>
            <person name="Goeker M."/>
        </authorList>
    </citation>
    <scope>NUCLEOTIDE SEQUENCE [LARGE SCALE GENOMIC DNA]</scope>
    <source>
        <strain evidence="2 3">DSM 26006</strain>
    </source>
</reference>